<dbReference type="EMBL" id="KZ668326">
    <property type="protein sequence ID" value="PPR88271.1"/>
    <property type="molecule type" value="Genomic_DNA"/>
</dbReference>
<name>A0A2P5WB11_GOSBA</name>
<accession>A0A2P5WB11</accession>
<gene>
    <name evidence="1" type="ORF">GOBAR_AA32418</name>
</gene>
<evidence type="ECO:0000313" key="1">
    <source>
        <dbReference type="EMBL" id="PPR88271.1"/>
    </source>
</evidence>
<evidence type="ECO:0000313" key="2">
    <source>
        <dbReference type="Proteomes" id="UP000239757"/>
    </source>
</evidence>
<organism evidence="1 2">
    <name type="scientific">Gossypium barbadense</name>
    <name type="common">Sea Island cotton</name>
    <name type="synonym">Hibiscus barbadensis</name>
    <dbReference type="NCBI Taxonomy" id="3634"/>
    <lineage>
        <taxon>Eukaryota</taxon>
        <taxon>Viridiplantae</taxon>
        <taxon>Streptophyta</taxon>
        <taxon>Embryophyta</taxon>
        <taxon>Tracheophyta</taxon>
        <taxon>Spermatophyta</taxon>
        <taxon>Magnoliopsida</taxon>
        <taxon>eudicotyledons</taxon>
        <taxon>Gunneridae</taxon>
        <taxon>Pentapetalae</taxon>
        <taxon>rosids</taxon>
        <taxon>malvids</taxon>
        <taxon>Malvales</taxon>
        <taxon>Malvaceae</taxon>
        <taxon>Malvoideae</taxon>
        <taxon>Gossypium</taxon>
    </lineage>
</organism>
<dbReference type="AlphaFoldDB" id="A0A2P5WB11"/>
<sequence>MERRAEFQCELEIRRLDYLKEKPLRVSCQEASDRVSQLNLFKNGCLISAVGPKDDAAPFLFFEAGTAVFLPREDDIVPALKSQSSTNTSQR</sequence>
<reference evidence="1 2" key="1">
    <citation type="submission" date="2015-01" db="EMBL/GenBank/DDBJ databases">
        <title>Genome of allotetraploid Gossypium barbadense reveals genomic plasticity and fiber elongation in cotton evolution.</title>
        <authorList>
            <person name="Chen X."/>
            <person name="Liu X."/>
            <person name="Zhao B."/>
            <person name="Zheng H."/>
            <person name="Hu Y."/>
            <person name="Lu G."/>
            <person name="Yang C."/>
            <person name="Chen J."/>
            <person name="Shan C."/>
            <person name="Zhang L."/>
            <person name="Zhou Y."/>
            <person name="Wang L."/>
            <person name="Guo W."/>
            <person name="Bai Y."/>
            <person name="Ruan J."/>
            <person name="Shangguan X."/>
            <person name="Mao Y."/>
            <person name="Jiang J."/>
            <person name="Zhu Y."/>
            <person name="Lei J."/>
            <person name="Kang H."/>
            <person name="Chen S."/>
            <person name="He X."/>
            <person name="Wang R."/>
            <person name="Wang Y."/>
            <person name="Chen J."/>
            <person name="Wang L."/>
            <person name="Yu S."/>
            <person name="Wang B."/>
            <person name="Wei J."/>
            <person name="Song S."/>
            <person name="Lu X."/>
            <person name="Gao Z."/>
            <person name="Gu W."/>
            <person name="Deng X."/>
            <person name="Ma D."/>
            <person name="Wang S."/>
            <person name="Liang W."/>
            <person name="Fang L."/>
            <person name="Cai C."/>
            <person name="Zhu X."/>
            <person name="Zhou B."/>
            <person name="Zhang Y."/>
            <person name="Chen Z."/>
            <person name="Xu S."/>
            <person name="Zhu R."/>
            <person name="Wang S."/>
            <person name="Zhang T."/>
            <person name="Zhao G."/>
        </authorList>
    </citation>
    <scope>NUCLEOTIDE SEQUENCE [LARGE SCALE GENOMIC DNA]</scope>
    <source>
        <strain evidence="2">cv. Xinhai21</strain>
        <tissue evidence="1">Leaf</tissue>
    </source>
</reference>
<proteinExistence type="predicted"/>
<protein>
    <submittedName>
        <fullName evidence="1">Uncharacterized protein</fullName>
    </submittedName>
</protein>
<dbReference type="Proteomes" id="UP000239757">
    <property type="component" value="Unassembled WGS sequence"/>
</dbReference>